<dbReference type="InterPro" id="IPR016047">
    <property type="entry name" value="M23ase_b-sheet_dom"/>
</dbReference>
<dbReference type="InterPro" id="IPR011055">
    <property type="entry name" value="Dup_hybrid_motif"/>
</dbReference>
<evidence type="ECO:0000313" key="2">
    <source>
        <dbReference type="EMBL" id="HHH13243.1"/>
    </source>
</evidence>
<sequence length="80" mass="8877">LRGYGLLVIIDHGNGYMTLYGHNQSLLKETGDWVREGEVIGLAGRSGGLREPGIYFGIRHEGRPVDPVRWCRRASGRKVG</sequence>
<dbReference type="AlphaFoldDB" id="A0A7C5N2S8"/>
<dbReference type="InterPro" id="IPR050570">
    <property type="entry name" value="Cell_wall_metabolism_enzyme"/>
</dbReference>
<dbReference type="Proteomes" id="UP000886100">
    <property type="component" value="Unassembled WGS sequence"/>
</dbReference>
<dbReference type="PANTHER" id="PTHR21666:SF270">
    <property type="entry name" value="MUREIN HYDROLASE ACTIVATOR ENVC"/>
    <property type="match status" value="1"/>
</dbReference>
<proteinExistence type="predicted"/>
<dbReference type="CDD" id="cd12797">
    <property type="entry name" value="M23_peptidase"/>
    <property type="match status" value="1"/>
</dbReference>
<reference evidence="2" key="1">
    <citation type="journal article" date="2020" name="mSystems">
        <title>Genome- and Community-Level Interaction Insights into Carbon Utilization and Element Cycling Functions of Hydrothermarchaeota in Hydrothermal Sediment.</title>
        <authorList>
            <person name="Zhou Z."/>
            <person name="Liu Y."/>
            <person name="Xu W."/>
            <person name="Pan J."/>
            <person name="Luo Z.H."/>
            <person name="Li M."/>
        </authorList>
    </citation>
    <scope>NUCLEOTIDE SEQUENCE [LARGE SCALE GENOMIC DNA]</scope>
    <source>
        <strain evidence="2">HyVt-535</strain>
    </source>
</reference>
<dbReference type="GO" id="GO:0004222">
    <property type="term" value="F:metalloendopeptidase activity"/>
    <property type="evidence" value="ECO:0007669"/>
    <property type="project" value="TreeGrafter"/>
</dbReference>
<dbReference type="Pfam" id="PF01551">
    <property type="entry name" value="Peptidase_M23"/>
    <property type="match status" value="1"/>
</dbReference>
<feature type="non-terminal residue" evidence="2">
    <location>
        <position position="1"/>
    </location>
</feature>
<organism evidence="2">
    <name type="scientific">Thiolapillus brandeum</name>
    <dbReference type="NCBI Taxonomy" id="1076588"/>
    <lineage>
        <taxon>Bacteria</taxon>
        <taxon>Pseudomonadati</taxon>
        <taxon>Pseudomonadota</taxon>
        <taxon>Gammaproteobacteria</taxon>
        <taxon>Chromatiales</taxon>
        <taxon>Sedimenticolaceae</taxon>
        <taxon>Thiolapillus</taxon>
    </lineage>
</organism>
<name>A0A7C5N2S8_9GAMM</name>
<dbReference type="Gene3D" id="2.70.70.10">
    <property type="entry name" value="Glucose Permease (Domain IIA)"/>
    <property type="match status" value="1"/>
</dbReference>
<evidence type="ECO:0000259" key="1">
    <source>
        <dbReference type="Pfam" id="PF01551"/>
    </source>
</evidence>
<dbReference type="EMBL" id="DROM01000203">
    <property type="protein sequence ID" value="HHH13243.1"/>
    <property type="molecule type" value="Genomic_DNA"/>
</dbReference>
<comment type="caution">
    <text evidence="2">The sequence shown here is derived from an EMBL/GenBank/DDBJ whole genome shotgun (WGS) entry which is preliminary data.</text>
</comment>
<accession>A0A7C5N2S8</accession>
<gene>
    <name evidence="2" type="ORF">ENJ98_03315</name>
</gene>
<dbReference type="SUPFAM" id="SSF51261">
    <property type="entry name" value="Duplicated hybrid motif"/>
    <property type="match status" value="1"/>
</dbReference>
<dbReference type="PANTHER" id="PTHR21666">
    <property type="entry name" value="PEPTIDASE-RELATED"/>
    <property type="match status" value="1"/>
</dbReference>
<protein>
    <submittedName>
        <fullName evidence="2">Peptidase M23</fullName>
    </submittedName>
</protein>
<feature type="domain" description="M23ase beta-sheet core" evidence="1">
    <location>
        <begin position="2"/>
        <end position="67"/>
    </location>
</feature>